<dbReference type="Proteomes" id="UP000765509">
    <property type="component" value="Unassembled WGS sequence"/>
</dbReference>
<proteinExistence type="predicted"/>
<comment type="caution">
    <text evidence="1">The sequence shown here is derived from an EMBL/GenBank/DDBJ whole genome shotgun (WGS) entry which is preliminary data.</text>
</comment>
<gene>
    <name evidence="1" type="ORF">O181_032755</name>
</gene>
<dbReference type="EMBL" id="AVOT02011881">
    <property type="protein sequence ID" value="MBW0493040.1"/>
    <property type="molecule type" value="Genomic_DNA"/>
</dbReference>
<sequence length="115" mass="13451">MSPVHLRDLVIPRNQPEEKEGLFRYRRSGFGWYGEWKGTQGDYSHTPVHLLIQQNSNKRTGQTWIKHSSSTKSSKIYYNGAWKTRGSTWLKAGKNLGQAARIYASERYLSKYLWK</sequence>
<reference evidence="1" key="1">
    <citation type="submission" date="2021-03" db="EMBL/GenBank/DDBJ databases">
        <title>Draft genome sequence of rust myrtle Austropuccinia psidii MF-1, a brazilian biotype.</title>
        <authorList>
            <person name="Quecine M.C."/>
            <person name="Pachon D.M.R."/>
            <person name="Bonatelli M.L."/>
            <person name="Correr F.H."/>
            <person name="Franceschini L.M."/>
            <person name="Leite T.F."/>
            <person name="Margarido G.R.A."/>
            <person name="Almeida C.A."/>
            <person name="Ferrarezi J.A."/>
            <person name="Labate C.A."/>
        </authorList>
    </citation>
    <scope>NUCLEOTIDE SEQUENCE</scope>
    <source>
        <strain evidence="1">MF-1</strain>
    </source>
</reference>
<protein>
    <submittedName>
        <fullName evidence="1">Uncharacterized protein</fullName>
    </submittedName>
</protein>
<evidence type="ECO:0000313" key="1">
    <source>
        <dbReference type="EMBL" id="MBW0493040.1"/>
    </source>
</evidence>
<organism evidence="1 2">
    <name type="scientific">Austropuccinia psidii MF-1</name>
    <dbReference type="NCBI Taxonomy" id="1389203"/>
    <lineage>
        <taxon>Eukaryota</taxon>
        <taxon>Fungi</taxon>
        <taxon>Dikarya</taxon>
        <taxon>Basidiomycota</taxon>
        <taxon>Pucciniomycotina</taxon>
        <taxon>Pucciniomycetes</taxon>
        <taxon>Pucciniales</taxon>
        <taxon>Sphaerophragmiaceae</taxon>
        <taxon>Austropuccinia</taxon>
    </lineage>
</organism>
<evidence type="ECO:0000313" key="2">
    <source>
        <dbReference type="Proteomes" id="UP000765509"/>
    </source>
</evidence>
<accession>A0A9Q3D1N7</accession>
<dbReference type="AlphaFoldDB" id="A0A9Q3D1N7"/>
<name>A0A9Q3D1N7_9BASI</name>
<keyword evidence="2" id="KW-1185">Reference proteome</keyword>